<gene>
    <name evidence="1" type="ORF">LAESUDRAFT_815105</name>
</gene>
<accession>A0A165CEH3</accession>
<dbReference type="OrthoDB" id="3033106at2759"/>
<protein>
    <submittedName>
        <fullName evidence="1">Uncharacterized protein</fullName>
    </submittedName>
</protein>
<keyword evidence="2" id="KW-1185">Reference proteome</keyword>
<dbReference type="InParanoid" id="A0A165CEH3"/>
<dbReference type="EMBL" id="KV427650">
    <property type="protein sequence ID" value="KZT02668.1"/>
    <property type="molecule type" value="Genomic_DNA"/>
</dbReference>
<evidence type="ECO:0000313" key="2">
    <source>
        <dbReference type="Proteomes" id="UP000076871"/>
    </source>
</evidence>
<reference evidence="1 2" key="1">
    <citation type="journal article" date="2016" name="Mol. Biol. Evol.">
        <title>Comparative Genomics of Early-Diverging Mushroom-Forming Fungi Provides Insights into the Origins of Lignocellulose Decay Capabilities.</title>
        <authorList>
            <person name="Nagy L.G."/>
            <person name="Riley R."/>
            <person name="Tritt A."/>
            <person name="Adam C."/>
            <person name="Daum C."/>
            <person name="Floudas D."/>
            <person name="Sun H."/>
            <person name="Yadav J.S."/>
            <person name="Pangilinan J."/>
            <person name="Larsson K.H."/>
            <person name="Matsuura K."/>
            <person name="Barry K."/>
            <person name="Labutti K."/>
            <person name="Kuo R."/>
            <person name="Ohm R.A."/>
            <person name="Bhattacharya S.S."/>
            <person name="Shirouzu T."/>
            <person name="Yoshinaga Y."/>
            <person name="Martin F.M."/>
            <person name="Grigoriev I.V."/>
            <person name="Hibbett D.S."/>
        </authorList>
    </citation>
    <scope>NUCLEOTIDE SEQUENCE [LARGE SCALE GENOMIC DNA]</scope>
    <source>
        <strain evidence="1 2">93-53</strain>
    </source>
</reference>
<sequence>MSEVVKPPARNDISVASFGLNAFSDLSPQQKEDAVYSMLFGRFAANGSADPRDDPQKWAAQFQSNLENVGWVVTSSSNSTATIRTGSVDDLVLTALENETTWTRHEYALAVRALYALQAAGADSEGQELMNGDAISKSKHASFFQIAVAVPAEGNIQLRLLTFLLEMTDVEMTSVLGTRWNLKQAQWTTTHQTMELNEEVYAKVRDSIADRLQGAGALESIAAVPF</sequence>
<dbReference type="Proteomes" id="UP000076871">
    <property type="component" value="Unassembled WGS sequence"/>
</dbReference>
<dbReference type="GeneID" id="63831684"/>
<proteinExistence type="predicted"/>
<organism evidence="1 2">
    <name type="scientific">Laetiporus sulphureus 93-53</name>
    <dbReference type="NCBI Taxonomy" id="1314785"/>
    <lineage>
        <taxon>Eukaryota</taxon>
        <taxon>Fungi</taxon>
        <taxon>Dikarya</taxon>
        <taxon>Basidiomycota</taxon>
        <taxon>Agaricomycotina</taxon>
        <taxon>Agaricomycetes</taxon>
        <taxon>Polyporales</taxon>
        <taxon>Laetiporus</taxon>
    </lineage>
</organism>
<dbReference type="RefSeq" id="XP_040760408.1">
    <property type="nucleotide sequence ID" value="XM_040914657.1"/>
</dbReference>
<name>A0A165CEH3_9APHY</name>
<evidence type="ECO:0000313" key="1">
    <source>
        <dbReference type="EMBL" id="KZT02668.1"/>
    </source>
</evidence>
<dbReference type="AlphaFoldDB" id="A0A165CEH3"/>